<feature type="signal peptide" evidence="3">
    <location>
        <begin position="1"/>
        <end position="22"/>
    </location>
</feature>
<dbReference type="RefSeq" id="WP_052832170.1">
    <property type="nucleotide sequence ID" value="NZ_BJYZ01000026.1"/>
</dbReference>
<dbReference type="Proteomes" id="UP000321523">
    <property type="component" value="Unassembled WGS sequence"/>
</dbReference>
<protein>
    <recommendedName>
        <fullName evidence="6">Acyltransferase</fullName>
    </recommendedName>
</protein>
<dbReference type="InterPro" id="IPR004564">
    <property type="entry name" value="OM_lipoprot_carrier_LolA-like"/>
</dbReference>
<dbReference type="Gene3D" id="2.50.20.10">
    <property type="entry name" value="Lipoprotein localisation LolA/LolB/LppX"/>
    <property type="match status" value="1"/>
</dbReference>
<evidence type="ECO:0000256" key="1">
    <source>
        <dbReference type="ARBA" id="ARBA00022729"/>
    </source>
</evidence>
<evidence type="ECO:0000313" key="5">
    <source>
        <dbReference type="Proteomes" id="UP000321523"/>
    </source>
</evidence>
<gene>
    <name evidence="4" type="ORF">SAE02_53640</name>
</gene>
<dbReference type="CDD" id="cd16325">
    <property type="entry name" value="LolA"/>
    <property type="match status" value="1"/>
</dbReference>
<evidence type="ECO:0000256" key="3">
    <source>
        <dbReference type="SAM" id="SignalP"/>
    </source>
</evidence>
<feature type="chain" id="PRO_5022048637" description="Acyltransferase" evidence="3">
    <location>
        <begin position="23"/>
        <end position="191"/>
    </location>
</feature>
<dbReference type="Pfam" id="PF19574">
    <property type="entry name" value="LolA_3"/>
    <property type="match status" value="1"/>
</dbReference>
<dbReference type="OrthoDB" id="7304127at2"/>
<dbReference type="SUPFAM" id="SSF89392">
    <property type="entry name" value="Prokaryotic lipoproteins and lipoprotein localization factors"/>
    <property type="match status" value="1"/>
</dbReference>
<comment type="caution">
    <text evidence="4">The sequence shown here is derived from an EMBL/GenBank/DDBJ whole genome shotgun (WGS) entry which is preliminary data.</text>
</comment>
<evidence type="ECO:0000256" key="2">
    <source>
        <dbReference type="SAM" id="MobiDB-lite"/>
    </source>
</evidence>
<dbReference type="EMBL" id="BJYZ01000026">
    <property type="protein sequence ID" value="GEO41216.1"/>
    <property type="molecule type" value="Genomic_DNA"/>
</dbReference>
<accession>A0A512DXP5</accession>
<name>A0A512DXP5_9PROT</name>
<evidence type="ECO:0008006" key="6">
    <source>
        <dbReference type="Google" id="ProtNLM"/>
    </source>
</evidence>
<sequence length="191" mass="20830">MRRAAAALAVMLALSPIGPAWAAEWGVADLMASLAEVRSDKARFVEKGFVSLLKEPVESSGTLSYERPDKVEKRTEKPRSESLKVEGDKLTLTQADGTVRSVSLSSMPEIEAYVESIRATLAGDLPTLRHFYNVALEGVQDGWTLQLTPLGADVREMVRLIVISGQRNKIGEVAVYQTDGDRSVMTITPEP</sequence>
<organism evidence="4 5">
    <name type="scientific">Skermanella aerolata</name>
    <dbReference type="NCBI Taxonomy" id="393310"/>
    <lineage>
        <taxon>Bacteria</taxon>
        <taxon>Pseudomonadati</taxon>
        <taxon>Pseudomonadota</taxon>
        <taxon>Alphaproteobacteria</taxon>
        <taxon>Rhodospirillales</taxon>
        <taxon>Azospirillaceae</taxon>
        <taxon>Skermanella</taxon>
    </lineage>
</organism>
<reference evidence="4 5" key="1">
    <citation type="submission" date="2019-07" db="EMBL/GenBank/DDBJ databases">
        <title>Whole genome shotgun sequence of Skermanella aerolata NBRC 106429.</title>
        <authorList>
            <person name="Hosoyama A."/>
            <person name="Uohara A."/>
            <person name="Ohji S."/>
            <person name="Ichikawa N."/>
        </authorList>
    </citation>
    <scope>NUCLEOTIDE SEQUENCE [LARGE SCALE GENOMIC DNA]</scope>
    <source>
        <strain evidence="4 5">NBRC 106429</strain>
    </source>
</reference>
<feature type="region of interest" description="Disordered" evidence="2">
    <location>
        <begin position="63"/>
        <end position="85"/>
    </location>
</feature>
<dbReference type="AlphaFoldDB" id="A0A512DXP5"/>
<keyword evidence="1 3" id="KW-0732">Signal</keyword>
<dbReference type="InterPro" id="IPR029046">
    <property type="entry name" value="LolA/LolB/LppX"/>
</dbReference>
<feature type="compositionally biased region" description="Basic and acidic residues" evidence="2">
    <location>
        <begin position="66"/>
        <end position="85"/>
    </location>
</feature>
<keyword evidence="5" id="KW-1185">Reference proteome</keyword>
<evidence type="ECO:0000313" key="4">
    <source>
        <dbReference type="EMBL" id="GEO41216.1"/>
    </source>
</evidence>
<proteinExistence type="predicted"/>